<feature type="transmembrane region" description="Helical" evidence="1">
    <location>
        <begin position="160"/>
        <end position="182"/>
    </location>
</feature>
<feature type="transmembrane region" description="Helical" evidence="1">
    <location>
        <begin position="270"/>
        <end position="299"/>
    </location>
</feature>
<dbReference type="KEGG" id="orb:IPMB12_02565"/>
<feature type="transmembrane region" description="Helical" evidence="1">
    <location>
        <begin position="202"/>
        <end position="225"/>
    </location>
</feature>
<gene>
    <name evidence="2" type="ORF">IPMB12_02565</name>
</gene>
<accession>A0A6G9IAQ7</accession>
<keyword evidence="1" id="KW-0812">Transmembrane</keyword>
<feature type="transmembrane region" description="Helical" evidence="1">
    <location>
        <begin position="73"/>
        <end position="91"/>
    </location>
</feature>
<keyword evidence="3" id="KW-1185">Reference proteome</keyword>
<organism evidence="2 3">
    <name type="scientific">Zophobihabitans entericus</name>
    <dbReference type="NCBI Taxonomy" id="1635327"/>
    <lineage>
        <taxon>Bacteria</taxon>
        <taxon>Pseudomonadati</taxon>
        <taxon>Pseudomonadota</taxon>
        <taxon>Gammaproteobacteria</taxon>
        <taxon>Orbales</taxon>
        <taxon>Orbaceae</taxon>
        <taxon>Zophobihabitans</taxon>
    </lineage>
</organism>
<keyword evidence="1" id="KW-1133">Transmembrane helix</keyword>
<feature type="transmembrane region" description="Helical" evidence="1">
    <location>
        <begin position="111"/>
        <end position="140"/>
    </location>
</feature>
<protein>
    <submittedName>
        <fullName evidence="2">Uncharacterized protein</fullName>
    </submittedName>
</protein>
<feature type="transmembrane region" description="Helical" evidence="1">
    <location>
        <begin position="237"/>
        <end position="264"/>
    </location>
</feature>
<dbReference type="AlphaFoldDB" id="A0A6G9IAQ7"/>
<evidence type="ECO:0000313" key="3">
    <source>
        <dbReference type="Proteomes" id="UP000501168"/>
    </source>
</evidence>
<dbReference type="InParanoid" id="A0A6G9IAQ7"/>
<evidence type="ECO:0000313" key="2">
    <source>
        <dbReference type="EMBL" id="QIQ20660.1"/>
    </source>
</evidence>
<dbReference type="Proteomes" id="UP000501168">
    <property type="component" value="Chromosome"/>
</dbReference>
<dbReference type="EMBL" id="CP050253">
    <property type="protein sequence ID" value="QIQ20660.1"/>
    <property type="molecule type" value="Genomic_DNA"/>
</dbReference>
<keyword evidence="1" id="KW-0472">Membrane</keyword>
<reference evidence="2 3" key="1">
    <citation type="submission" date="2020-03" db="EMBL/GenBank/DDBJ databases">
        <title>Complete genome sequence of Orbus sp. IPMB12 (BCRC 80908).</title>
        <authorList>
            <person name="Lo W.-S."/>
            <person name="Chang T.-H."/>
            <person name="Kuo C.-H."/>
        </authorList>
    </citation>
    <scope>NUCLEOTIDE SEQUENCE [LARGE SCALE GENOMIC DNA]</scope>
    <source>
        <strain evidence="2 3">IPMB12</strain>
    </source>
</reference>
<feature type="transmembrane region" description="Helical" evidence="1">
    <location>
        <begin position="7"/>
        <end position="28"/>
    </location>
</feature>
<dbReference type="RefSeq" id="WP_166914657.1">
    <property type="nucleotide sequence ID" value="NZ_CP050253.1"/>
</dbReference>
<proteinExistence type="predicted"/>
<name>A0A6G9IAQ7_9GAMM</name>
<feature type="transmembrane region" description="Helical" evidence="1">
    <location>
        <begin position="40"/>
        <end position="61"/>
    </location>
</feature>
<sequence length="328" mass="36876">MQQTNSIFKLPILVNIAYIVTNLVMMGLNNPLSLTSIARFLSGYGTILHNLLIFIICCLFFNQYRRYTLSSINIITALIIGVIQGLLYRLVNYGKMIVFSQILESGDTEQAISVLIGFSAISFIPSIIITVFLCLIFLPLTHAGQSNNSTVSSAAAKNRFLYLLLTVAIYFCISQFTINLISILGYNYGYSYNNSSANNTEYVYYSMICNVICGLIIFAVTYTQFPGRLTKVYSGKIVGGVLLSFLLQFLINIILAILLFFMFINNFRYSIYYGIDPAILVAVLAIVILSFIVTILINYMMTKRLFSRLEPQSNQIQRQTLQSAQLIS</sequence>
<evidence type="ECO:0000256" key="1">
    <source>
        <dbReference type="SAM" id="Phobius"/>
    </source>
</evidence>